<dbReference type="SUPFAM" id="SSF56672">
    <property type="entry name" value="DNA/RNA polymerases"/>
    <property type="match status" value="1"/>
</dbReference>
<dbReference type="Pfam" id="PF00078">
    <property type="entry name" value="RVT_1"/>
    <property type="match status" value="1"/>
</dbReference>
<evidence type="ECO:0000259" key="2">
    <source>
        <dbReference type="PROSITE" id="PS50158"/>
    </source>
</evidence>
<dbReference type="Proteomes" id="UP001652740">
    <property type="component" value="Unplaced"/>
</dbReference>
<dbReference type="InterPro" id="IPR040676">
    <property type="entry name" value="DUF5641"/>
</dbReference>
<keyword evidence="1" id="KW-0863">Zinc-finger</keyword>
<dbReference type="PANTHER" id="PTHR47331">
    <property type="entry name" value="PHD-TYPE DOMAIN-CONTAINING PROTEIN"/>
    <property type="match status" value="1"/>
</dbReference>
<dbReference type="InterPro" id="IPR005312">
    <property type="entry name" value="DUF1759"/>
</dbReference>
<dbReference type="PROSITE" id="PS50994">
    <property type="entry name" value="INTEGRASE"/>
    <property type="match status" value="1"/>
</dbReference>
<dbReference type="InterPro" id="IPR001584">
    <property type="entry name" value="Integrase_cat-core"/>
</dbReference>
<dbReference type="Gene3D" id="2.40.70.10">
    <property type="entry name" value="Acid Proteases"/>
    <property type="match status" value="1"/>
</dbReference>
<dbReference type="Pfam" id="PF18701">
    <property type="entry name" value="DUF5641"/>
    <property type="match status" value="1"/>
</dbReference>
<gene>
    <name evidence="5" type="primary">LOC128201290</name>
</gene>
<dbReference type="Pfam" id="PF03564">
    <property type="entry name" value="DUF1759"/>
    <property type="match status" value="1"/>
</dbReference>
<evidence type="ECO:0000313" key="5">
    <source>
        <dbReference type="RefSeq" id="XP_052753770.1"/>
    </source>
</evidence>
<dbReference type="SUPFAM" id="SSF53098">
    <property type="entry name" value="Ribonuclease H-like"/>
    <property type="match status" value="1"/>
</dbReference>
<keyword evidence="1" id="KW-0862">Zinc</keyword>
<dbReference type="InterPro" id="IPR021109">
    <property type="entry name" value="Peptidase_aspartic_dom_sf"/>
</dbReference>
<organism evidence="4 5">
    <name type="scientific">Galleria mellonella</name>
    <name type="common">Greater wax moth</name>
    <dbReference type="NCBI Taxonomy" id="7137"/>
    <lineage>
        <taxon>Eukaryota</taxon>
        <taxon>Metazoa</taxon>
        <taxon>Ecdysozoa</taxon>
        <taxon>Arthropoda</taxon>
        <taxon>Hexapoda</taxon>
        <taxon>Insecta</taxon>
        <taxon>Pterygota</taxon>
        <taxon>Neoptera</taxon>
        <taxon>Endopterygota</taxon>
        <taxon>Lepidoptera</taxon>
        <taxon>Glossata</taxon>
        <taxon>Ditrysia</taxon>
        <taxon>Pyraloidea</taxon>
        <taxon>Pyralidae</taxon>
        <taxon>Galleriinae</taxon>
        <taxon>Galleria</taxon>
    </lineage>
</organism>
<protein>
    <submittedName>
        <fullName evidence="5">Uncharacterized protein LOC128201290</fullName>
    </submittedName>
</protein>
<evidence type="ECO:0000259" key="3">
    <source>
        <dbReference type="PROSITE" id="PS50994"/>
    </source>
</evidence>
<dbReference type="PROSITE" id="PS50158">
    <property type="entry name" value="ZF_CCHC"/>
    <property type="match status" value="1"/>
</dbReference>
<keyword evidence="4" id="KW-1185">Reference proteome</keyword>
<dbReference type="InterPro" id="IPR008737">
    <property type="entry name" value="DUF1758"/>
</dbReference>
<dbReference type="InterPro" id="IPR000477">
    <property type="entry name" value="RT_dom"/>
</dbReference>
<dbReference type="InterPro" id="IPR008042">
    <property type="entry name" value="Retrotrans_Pao"/>
</dbReference>
<dbReference type="Pfam" id="PF05380">
    <property type="entry name" value="Peptidase_A17"/>
    <property type="match status" value="1"/>
</dbReference>
<dbReference type="SMART" id="SM00343">
    <property type="entry name" value="ZnF_C2HC"/>
    <property type="match status" value="2"/>
</dbReference>
<dbReference type="RefSeq" id="XP_052753770.1">
    <property type="nucleotide sequence ID" value="XM_052897810.1"/>
</dbReference>
<keyword evidence="1" id="KW-0479">Metal-binding</keyword>
<sequence>MAEERELVKKRGSFKGRLTAFINYLHSLTDEPLSLSDARELQLRMGKIESLYEQYDQVQLRLECIVDNIEEQFKERSEFESQYFKAIAQAQGLQNINEGSMSSIGSDKGTRMNNHKLVKLPTIQLPKFCGSYDNYLEFRDTFTSLIHNNDEIDEINKFHYLRASLEGSAAVVIQSVEFSSKNYAVAWKLLCDRFDNKRLLIQNHVSSLFNIEVITKESSVTLKRLIDQVNKNLRALESLGEPVKHWDTLLIYIITHKLDNKTFRKWEEFKGRMEKDASITFDIFLQFIRSSADLFETLELSRVSQINSTHKSTGRLKSMVSIQGGHTNQNSNTAESHQRVCPKCKGDHNLANCPQFLALSIEARLKLLPSYKVCFNCFRAGHFANLCKKSGCKICKRRHNSLIHVTSDQPVRNENKITTVNTPSASTSSVASHNVALTTHISNYNKVQCDVLLSTALIKLYDDNNREHIVRAILDSGSTSSLITETLCQRLNLMTCKVDKSILGINNATSCVGKTCHVQMTSLNNNYSSEVQCYVLPSITSNIPSHEVNISNIDIPTDICLADPTFFIPAHVDILIGADLFWDLVGTRRITLGKKKPVLCETKLGWIISGPIFSHHVTTTDVSELRCNLNKIDSTSNQDFDDIRTDLTRFWQLEEINSKHNYLPEEKKCEEHFIANTTRLDDGRFCVRIPLKQTSSVLGESIQRAEHCLYSLEHRLKSKPNLSEMYHSFMSEYELLGHMSKCEQPKLEQDEYFIPHHGVMRDSSTTTKLRVVFNASSPTTSGVSYNDIQMIGPIIQDDLVSILLRFRQHKYVLSADVEKMYRQIIVHPSDRHLQQILWRSNTNKPIQKFILNTVTYGTSSAPFLATRCLKQLSIECKNDKIAEIIEHDFYVDDLLTGGDDLTEVQAIRKEVTDVLASACMPLRKWKSNEPRLIMESPNNDISSIDLNIGHNDDDPNKLLGLSWHANSDELCFPIGSLIPDGNTKRDILSSIARIFDPLGLLAPCIINMKLLLQQLWIQKLSWDEPLNYDLNKNWKRIREALPLLNKLRIPRIVICDSHKLLELHVFSDASERAYGACIYVRSVSDFGKVLVRLLMAKSRVAPIKPTTIPRLELCGALIAARLYDKVVTSLRLKINKVYCWTDSTIVLSWLRMLPSRLQPFVRNRVAEILERTENCTWRHVPTDENSADLISRGVDISNLQSLELWWSGPAFLRDDFVKWPPQPKHVEVLPEIKQDHSLNAIVHDASPRRLIEFNRFSNYLRLVRSVAYVLRFINSCKRLPEVSIFLSEKELRDSLILIISNCQYESFPEYKLLLNKESLPKKSPLLKFNVFLDENNIMRVGGRIDNSNYSDDKKHPIILQSTHIFTKLLFTFEHKRLLHAGPQLLLASIRESYWPIGGRNLAKTCYHNCIKCTRIKGKVVTPLMGNLPQQRLLSGGYPFMTVGVDYAGPIMCANRQGRGCRLVKVYIAVFVCFTTKAIHLELVGDLTSNNYLLALRRFISRRGKPVNIYSDNGTSFVGAYNDLSKFLKANFNSLGESAANDGINFHFIPAYAPHFGGLWEAGVRSTKYHLQRVLGNCTLTYEELNTTLVQIEAVLNSRPLTPLSSDPADYNPLTPGHFLIGRSLTSLPERDYRLYSTNNLTRFQRIEQLRQHFWTRWSKEYIAELQQRVKWRSCKDNLKLDTLVVIKEDNLPPLKWKLGRIVEVHPGPDGIVRVADIKTSTGVIRRAFSKICPLPSLSG</sequence>
<dbReference type="InterPro" id="IPR001878">
    <property type="entry name" value="Znf_CCHC"/>
</dbReference>
<dbReference type="PANTHER" id="PTHR47331:SF1">
    <property type="entry name" value="GAG-LIKE PROTEIN"/>
    <property type="match status" value="1"/>
</dbReference>
<reference evidence="5" key="1">
    <citation type="submission" date="2025-08" db="UniProtKB">
        <authorList>
            <consortium name="RefSeq"/>
        </authorList>
    </citation>
    <scope>IDENTIFICATION</scope>
    <source>
        <tissue evidence="5">Whole larvae</tissue>
    </source>
</reference>
<name>A0ABM3MQX6_GALME</name>
<dbReference type="CDD" id="cd01644">
    <property type="entry name" value="RT_pepA17"/>
    <property type="match status" value="1"/>
</dbReference>
<proteinExistence type="predicted"/>
<dbReference type="InterPro" id="IPR012337">
    <property type="entry name" value="RNaseH-like_sf"/>
</dbReference>
<dbReference type="Pfam" id="PF05585">
    <property type="entry name" value="DUF1758"/>
    <property type="match status" value="1"/>
</dbReference>
<dbReference type="GeneID" id="128201290"/>
<dbReference type="InterPro" id="IPR036397">
    <property type="entry name" value="RNaseH_sf"/>
</dbReference>
<evidence type="ECO:0000256" key="1">
    <source>
        <dbReference type="PROSITE-ProRule" id="PRU00047"/>
    </source>
</evidence>
<dbReference type="CDD" id="cd00303">
    <property type="entry name" value="retropepsin_like"/>
    <property type="match status" value="1"/>
</dbReference>
<feature type="domain" description="Integrase catalytic" evidence="3">
    <location>
        <begin position="1434"/>
        <end position="1623"/>
    </location>
</feature>
<dbReference type="Gene3D" id="3.30.420.10">
    <property type="entry name" value="Ribonuclease H-like superfamily/Ribonuclease H"/>
    <property type="match status" value="1"/>
</dbReference>
<accession>A0ABM3MQX6</accession>
<feature type="domain" description="CCHC-type" evidence="2">
    <location>
        <begin position="374"/>
        <end position="389"/>
    </location>
</feature>
<dbReference type="InterPro" id="IPR043502">
    <property type="entry name" value="DNA/RNA_pol_sf"/>
</dbReference>
<evidence type="ECO:0000313" key="4">
    <source>
        <dbReference type="Proteomes" id="UP001652740"/>
    </source>
</evidence>